<proteinExistence type="predicted"/>
<dbReference type="EMBL" id="JADEXQ010000029">
    <property type="protein sequence ID" value="MBE9030131.1"/>
    <property type="molecule type" value="Genomic_DNA"/>
</dbReference>
<dbReference type="PANTHER" id="PTHR33835">
    <property type="entry name" value="YALI0C07656P"/>
    <property type="match status" value="1"/>
</dbReference>
<dbReference type="RefSeq" id="WP_264324957.1">
    <property type="nucleotide sequence ID" value="NZ_JADEXQ010000029.1"/>
</dbReference>
<reference evidence="1" key="1">
    <citation type="submission" date="2020-10" db="EMBL/GenBank/DDBJ databases">
        <authorList>
            <person name="Castelo-Branco R."/>
            <person name="Eusebio N."/>
            <person name="Adriana R."/>
            <person name="Vieira A."/>
            <person name="Brugerolle De Fraissinette N."/>
            <person name="Rezende De Castro R."/>
            <person name="Schneider M.P."/>
            <person name="Vasconcelos V."/>
            <person name="Leao P.N."/>
        </authorList>
    </citation>
    <scope>NUCLEOTIDE SEQUENCE</scope>
    <source>
        <strain evidence="1">LEGE 11480</strain>
    </source>
</reference>
<comment type="caution">
    <text evidence="1">The sequence shown here is derived from an EMBL/GenBank/DDBJ whole genome shotgun (WGS) entry which is preliminary data.</text>
</comment>
<dbReference type="InterPro" id="IPR025638">
    <property type="entry name" value="DUF4336"/>
</dbReference>
<keyword evidence="2" id="KW-1185">Reference proteome</keyword>
<evidence type="ECO:0000313" key="2">
    <source>
        <dbReference type="Proteomes" id="UP000625316"/>
    </source>
</evidence>
<dbReference type="PANTHER" id="PTHR33835:SF2">
    <property type="entry name" value="LYSINE-TRNA LIGASE"/>
    <property type="match status" value="1"/>
</dbReference>
<dbReference type="Pfam" id="PF14234">
    <property type="entry name" value="DUF4336"/>
    <property type="match status" value="1"/>
</dbReference>
<name>A0A928VNT9_9CYAN</name>
<protein>
    <submittedName>
        <fullName evidence="1">DUF4336 domain-containing protein</fullName>
    </submittedName>
</protein>
<accession>A0A928VNT9</accession>
<organism evidence="1 2">
    <name type="scientific">Romeriopsis navalis LEGE 11480</name>
    <dbReference type="NCBI Taxonomy" id="2777977"/>
    <lineage>
        <taxon>Bacteria</taxon>
        <taxon>Bacillati</taxon>
        <taxon>Cyanobacteriota</taxon>
        <taxon>Cyanophyceae</taxon>
        <taxon>Leptolyngbyales</taxon>
        <taxon>Leptolyngbyaceae</taxon>
        <taxon>Romeriopsis</taxon>
        <taxon>Romeriopsis navalis</taxon>
    </lineage>
</organism>
<sequence>MTSQGPLQTPRDPDQHWPFWFTVPLYPFSQRRTIRRELVPETIWSFDQLQGILYVVTPIRMTIVRLAAGGLLVYAPVAPTKECLRLVNDLVEQYGEIKYIILPTTSGLEHKVFVGPFARKFPSAQVFVAPNQWSFPVNLPLAWLGLPWGRTQKLPKRSSDAPFGDEFDYAMLGPIGLGLGAFEEVAMLHRASQTLLLTDSVVAVPEQPPAIIAAETRAMLFHARDHVSEVVADTPANRLKGWQRIALFSFYFRPSAAGVVSLIPALKDLKTAPDRSRQNYYGLYPFQWQSDWKKSFDALRGEGRLFVAPILQRLILNRDPREAIDWANTVAQWDFRRIITCHMEAPIATNAQEFRAAFSFLEKHPQQEIRYPLPEADFELLRQLEAGLDRTRITPPAQEKV</sequence>
<dbReference type="AlphaFoldDB" id="A0A928VNT9"/>
<dbReference type="Proteomes" id="UP000625316">
    <property type="component" value="Unassembled WGS sequence"/>
</dbReference>
<gene>
    <name evidence="1" type="ORF">IQ266_10360</name>
</gene>
<evidence type="ECO:0000313" key="1">
    <source>
        <dbReference type="EMBL" id="MBE9030131.1"/>
    </source>
</evidence>